<keyword evidence="3" id="KW-1185">Reference proteome</keyword>
<dbReference type="PANTHER" id="PTHR34818:SF1">
    <property type="entry name" value="PROTEIN BLI-3"/>
    <property type="match status" value="1"/>
</dbReference>
<proteinExistence type="predicted"/>
<feature type="domain" description="General stress protein FMN-binding split barrel" evidence="1">
    <location>
        <begin position="12"/>
        <end position="157"/>
    </location>
</feature>
<dbReference type="Gene3D" id="2.30.110.10">
    <property type="entry name" value="Electron Transport, Fmn-binding Protein, Chain A"/>
    <property type="match status" value="1"/>
</dbReference>
<dbReference type="InterPro" id="IPR052917">
    <property type="entry name" value="Stress-Dev_Protein"/>
</dbReference>
<organism evidence="2 3">
    <name type="scientific">Methylobacterium isbiliense</name>
    <dbReference type="NCBI Taxonomy" id="315478"/>
    <lineage>
        <taxon>Bacteria</taxon>
        <taxon>Pseudomonadati</taxon>
        <taxon>Pseudomonadota</taxon>
        <taxon>Alphaproteobacteria</taxon>
        <taxon>Hyphomicrobiales</taxon>
        <taxon>Methylobacteriaceae</taxon>
        <taxon>Methylobacterium</taxon>
    </lineage>
</organism>
<dbReference type="Pfam" id="PF16242">
    <property type="entry name" value="Pyrid_ox_like"/>
    <property type="match status" value="1"/>
</dbReference>
<comment type="caution">
    <text evidence="2">The sequence shown here is derived from an EMBL/GenBank/DDBJ whole genome shotgun (WGS) entry which is preliminary data.</text>
</comment>
<name>A0ABQ4SKN6_9HYPH</name>
<sequence>MHQGSHRDHEGAKKLFSLIKDVKVAMMTTVDSDGQLRSRPMWNQEADEAGDLWFFAKVDAPVTGEISRDSQVNLAYSDPSNQNYVSVSGKAEIVRDKATIDSKWNESLKTWFPKGKDDPSVTLIRVHPEKGEYWDSPNATMLHLYGYVKAAVTGESPKTEKKAVDLAAH</sequence>
<dbReference type="SUPFAM" id="SSF50475">
    <property type="entry name" value="FMN-binding split barrel"/>
    <property type="match status" value="1"/>
</dbReference>
<evidence type="ECO:0000259" key="1">
    <source>
        <dbReference type="Pfam" id="PF16242"/>
    </source>
</evidence>
<dbReference type="InterPro" id="IPR012349">
    <property type="entry name" value="Split_barrel_FMN-bd"/>
</dbReference>
<dbReference type="Proteomes" id="UP001055153">
    <property type="component" value="Unassembled WGS sequence"/>
</dbReference>
<dbReference type="EMBL" id="BPQQ01000087">
    <property type="protein sequence ID" value="GJE03712.1"/>
    <property type="molecule type" value="Genomic_DNA"/>
</dbReference>
<reference evidence="2" key="2">
    <citation type="submission" date="2021-08" db="EMBL/GenBank/DDBJ databases">
        <authorList>
            <person name="Tani A."/>
            <person name="Ola A."/>
            <person name="Ogura Y."/>
            <person name="Katsura K."/>
            <person name="Hayashi T."/>
        </authorList>
    </citation>
    <scope>NUCLEOTIDE SEQUENCE</scope>
    <source>
        <strain evidence="2">DSM 17168</strain>
    </source>
</reference>
<reference evidence="2" key="1">
    <citation type="journal article" date="2021" name="Front. Microbiol.">
        <title>Comprehensive Comparative Genomics and Phenotyping of Methylobacterium Species.</title>
        <authorList>
            <person name="Alessa O."/>
            <person name="Ogura Y."/>
            <person name="Fujitani Y."/>
            <person name="Takami H."/>
            <person name="Hayashi T."/>
            <person name="Sahin N."/>
            <person name="Tani A."/>
        </authorList>
    </citation>
    <scope>NUCLEOTIDE SEQUENCE</scope>
    <source>
        <strain evidence="2">DSM 17168</strain>
    </source>
</reference>
<dbReference type="PANTHER" id="PTHR34818">
    <property type="entry name" value="PROTEIN BLI-3"/>
    <property type="match status" value="1"/>
</dbReference>
<evidence type="ECO:0000313" key="3">
    <source>
        <dbReference type="Proteomes" id="UP001055153"/>
    </source>
</evidence>
<dbReference type="RefSeq" id="WP_238241091.1">
    <property type="nucleotide sequence ID" value="NZ_BPQQ01000087.1"/>
</dbReference>
<dbReference type="InterPro" id="IPR038725">
    <property type="entry name" value="YdaG_split_barrel_FMN-bd"/>
</dbReference>
<accession>A0ABQ4SKN6</accession>
<evidence type="ECO:0000313" key="2">
    <source>
        <dbReference type="EMBL" id="GJE03712.1"/>
    </source>
</evidence>
<gene>
    <name evidence="2" type="ORF">GMJLKIPL_5669</name>
</gene>
<protein>
    <recommendedName>
        <fullName evidence="1">General stress protein FMN-binding split barrel domain-containing protein</fullName>
    </recommendedName>
</protein>